<proteinExistence type="predicted"/>
<reference evidence="2 3" key="1">
    <citation type="submission" date="2017-06" db="EMBL/GenBank/DDBJ databases">
        <authorList>
            <consortium name="Pathogen Informatics"/>
        </authorList>
    </citation>
    <scope>NUCLEOTIDE SEQUENCE [LARGE SCALE GENOMIC DNA]</scope>
    <source>
        <strain evidence="2 3">NCTC13039</strain>
    </source>
</reference>
<protein>
    <submittedName>
        <fullName evidence="2">Uncharacterized protein</fullName>
    </submittedName>
</protein>
<keyword evidence="3" id="KW-1185">Reference proteome</keyword>
<dbReference type="EMBL" id="LT906453">
    <property type="protein sequence ID" value="SNV20953.1"/>
    <property type="molecule type" value="Genomic_DNA"/>
</dbReference>
<dbReference type="KEGG" id="dco:SAMEA4475696_1131"/>
<feature type="compositionally biased region" description="Polar residues" evidence="1">
    <location>
        <begin position="67"/>
        <end position="82"/>
    </location>
</feature>
<evidence type="ECO:0000256" key="1">
    <source>
        <dbReference type="SAM" id="MobiDB-lite"/>
    </source>
</evidence>
<name>A0A239VGR6_9MICO</name>
<evidence type="ECO:0000313" key="2">
    <source>
        <dbReference type="EMBL" id="SNV20953.1"/>
    </source>
</evidence>
<dbReference type="Proteomes" id="UP000242637">
    <property type="component" value="Chromosome 1"/>
</dbReference>
<gene>
    <name evidence="2" type="ORF">SAMEA4475696_01131</name>
</gene>
<evidence type="ECO:0000313" key="3">
    <source>
        <dbReference type="Proteomes" id="UP000242637"/>
    </source>
</evidence>
<dbReference type="AlphaFoldDB" id="A0A239VGR6"/>
<sequence>MFSDRVSGCCSSLSTHRMLISVEPAFGHFGDPSLDLVCSRSFHSRNHVIGLNSQKSFYQRGIHRRPGTQSSAYCTSPNSQLPTPRRGMQPRTTAGQLACNIWSNTRGAFRLVKNKTKQLRTYVALPTPHTGTYRTINGWTIQPLQFLFQAAHVRTAQLLRLHQETRDIGAPGEGKNQLVGHEQLGINLYILTRCPLFDTCAGCGSCPHRYKPQPLLLPVRRSHRHTLRCLRSSIRTNINSPPSELGRQTSVLPFFTNSQRQLIIRH</sequence>
<feature type="region of interest" description="Disordered" evidence="1">
    <location>
        <begin position="65"/>
        <end position="90"/>
    </location>
</feature>
<organism evidence="2 3">
    <name type="scientific">Dermatophilus congolensis</name>
    <dbReference type="NCBI Taxonomy" id="1863"/>
    <lineage>
        <taxon>Bacteria</taxon>
        <taxon>Bacillati</taxon>
        <taxon>Actinomycetota</taxon>
        <taxon>Actinomycetes</taxon>
        <taxon>Micrococcales</taxon>
        <taxon>Dermatophilaceae</taxon>
        <taxon>Dermatophilus</taxon>
    </lineage>
</organism>
<accession>A0A239VGR6</accession>